<keyword evidence="3" id="KW-1185">Reference proteome</keyword>
<dbReference type="AlphaFoldDB" id="A2YJ80"/>
<organism evidence="2 3">
    <name type="scientific">Oryza sativa subsp. indica</name>
    <name type="common">Rice</name>
    <dbReference type="NCBI Taxonomy" id="39946"/>
    <lineage>
        <taxon>Eukaryota</taxon>
        <taxon>Viridiplantae</taxon>
        <taxon>Streptophyta</taxon>
        <taxon>Embryophyta</taxon>
        <taxon>Tracheophyta</taxon>
        <taxon>Spermatophyta</taxon>
        <taxon>Magnoliopsida</taxon>
        <taxon>Liliopsida</taxon>
        <taxon>Poales</taxon>
        <taxon>Poaceae</taxon>
        <taxon>BOP clade</taxon>
        <taxon>Oryzoideae</taxon>
        <taxon>Oryzeae</taxon>
        <taxon>Oryzinae</taxon>
        <taxon>Oryza</taxon>
        <taxon>Oryza sativa</taxon>
    </lineage>
</organism>
<gene>
    <name evidence="2" type="ORF">OsI_25290</name>
</gene>
<evidence type="ECO:0000313" key="2">
    <source>
        <dbReference type="EMBL" id="EAZ03141.1"/>
    </source>
</evidence>
<evidence type="ECO:0000313" key="3">
    <source>
        <dbReference type="Proteomes" id="UP000007015"/>
    </source>
</evidence>
<dbReference type="Proteomes" id="UP000007015">
    <property type="component" value="Chromosome 7"/>
</dbReference>
<sequence>MWTIRQQGDEETWQGACKGRWHGGVGEGGMVEGEGAAAHARMANIDPRLGVDKNELCDKARRAGAMTQHILLMPTRRGSEQDWIKSHGGTRDFGVTAVAYCCCSPSSRASPASAITSSTTRGPSAITPPTTRGQGPTGELNESATTRARLILVSAARRLAAANTTLVLSLRSTCNSELIKEAA</sequence>
<proteinExistence type="predicted"/>
<evidence type="ECO:0000256" key="1">
    <source>
        <dbReference type="SAM" id="MobiDB-lite"/>
    </source>
</evidence>
<protein>
    <submittedName>
        <fullName evidence="2">Uncharacterized protein</fullName>
    </submittedName>
</protein>
<feature type="compositionally biased region" description="Low complexity" evidence="1">
    <location>
        <begin position="110"/>
        <end position="138"/>
    </location>
</feature>
<accession>A2YJ80</accession>
<feature type="region of interest" description="Disordered" evidence="1">
    <location>
        <begin position="110"/>
        <end position="143"/>
    </location>
</feature>
<name>A2YJ80_ORYSI</name>
<dbReference type="HOGENOM" id="CLU_1477447_0_0_1"/>
<reference evidence="2 3" key="1">
    <citation type="journal article" date="2005" name="PLoS Biol.">
        <title>The genomes of Oryza sativa: a history of duplications.</title>
        <authorList>
            <person name="Yu J."/>
            <person name="Wang J."/>
            <person name="Lin W."/>
            <person name="Li S."/>
            <person name="Li H."/>
            <person name="Zhou J."/>
            <person name="Ni P."/>
            <person name="Dong W."/>
            <person name="Hu S."/>
            <person name="Zeng C."/>
            <person name="Zhang J."/>
            <person name="Zhang Y."/>
            <person name="Li R."/>
            <person name="Xu Z."/>
            <person name="Li S."/>
            <person name="Li X."/>
            <person name="Zheng H."/>
            <person name="Cong L."/>
            <person name="Lin L."/>
            <person name="Yin J."/>
            <person name="Geng J."/>
            <person name="Li G."/>
            <person name="Shi J."/>
            <person name="Liu J."/>
            <person name="Lv H."/>
            <person name="Li J."/>
            <person name="Wang J."/>
            <person name="Deng Y."/>
            <person name="Ran L."/>
            <person name="Shi X."/>
            <person name="Wang X."/>
            <person name="Wu Q."/>
            <person name="Li C."/>
            <person name="Ren X."/>
            <person name="Wang J."/>
            <person name="Wang X."/>
            <person name="Li D."/>
            <person name="Liu D."/>
            <person name="Zhang X."/>
            <person name="Ji Z."/>
            <person name="Zhao W."/>
            <person name="Sun Y."/>
            <person name="Zhang Z."/>
            <person name="Bao J."/>
            <person name="Han Y."/>
            <person name="Dong L."/>
            <person name="Ji J."/>
            <person name="Chen P."/>
            <person name="Wu S."/>
            <person name="Liu J."/>
            <person name="Xiao Y."/>
            <person name="Bu D."/>
            <person name="Tan J."/>
            <person name="Yang L."/>
            <person name="Ye C."/>
            <person name="Zhang J."/>
            <person name="Xu J."/>
            <person name="Zhou Y."/>
            <person name="Yu Y."/>
            <person name="Zhang B."/>
            <person name="Zhuang S."/>
            <person name="Wei H."/>
            <person name="Liu B."/>
            <person name="Lei M."/>
            <person name="Yu H."/>
            <person name="Li Y."/>
            <person name="Xu H."/>
            <person name="Wei S."/>
            <person name="He X."/>
            <person name="Fang L."/>
            <person name="Zhang Z."/>
            <person name="Zhang Y."/>
            <person name="Huang X."/>
            <person name="Su Z."/>
            <person name="Tong W."/>
            <person name="Li J."/>
            <person name="Tong Z."/>
            <person name="Li S."/>
            <person name="Ye J."/>
            <person name="Wang L."/>
            <person name="Fang L."/>
            <person name="Lei T."/>
            <person name="Chen C."/>
            <person name="Chen H."/>
            <person name="Xu Z."/>
            <person name="Li H."/>
            <person name="Huang H."/>
            <person name="Zhang F."/>
            <person name="Xu H."/>
            <person name="Li N."/>
            <person name="Zhao C."/>
            <person name="Li S."/>
            <person name="Dong L."/>
            <person name="Huang Y."/>
            <person name="Li L."/>
            <person name="Xi Y."/>
            <person name="Qi Q."/>
            <person name="Li W."/>
            <person name="Zhang B."/>
            <person name="Hu W."/>
            <person name="Zhang Y."/>
            <person name="Tian X."/>
            <person name="Jiao Y."/>
            <person name="Liang X."/>
            <person name="Jin J."/>
            <person name="Gao L."/>
            <person name="Zheng W."/>
            <person name="Hao B."/>
            <person name="Liu S."/>
            <person name="Wang W."/>
            <person name="Yuan L."/>
            <person name="Cao M."/>
            <person name="McDermott J."/>
            <person name="Samudrala R."/>
            <person name="Wang J."/>
            <person name="Wong G.K."/>
            <person name="Yang H."/>
        </authorList>
    </citation>
    <scope>NUCLEOTIDE SEQUENCE [LARGE SCALE GENOMIC DNA]</scope>
    <source>
        <strain evidence="3">cv. 93-11</strain>
    </source>
</reference>
<dbReference type="Gramene" id="BGIOSGA024644-TA">
    <property type="protein sequence ID" value="BGIOSGA024644-PA"/>
    <property type="gene ID" value="BGIOSGA024644"/>
</dbReference>
<dbReference type="EMBL" id="CM000132">
    <property type="protein sequence ID" value="EAZ03141.1"/>
    <property type="molecule type" value="Genomic_DNA"/>
</dbReference>